<dbReference type="InterPro" id="IPR039417">
    <property type="entry name" value="Peptidase_C1A_papain-like"/>
</dbReference>
<keyword evidence="7" id="KW-0249">Electron transport</keyword>
<keyword evidence="3 12" id="KW-0349">Heme</keyword>
<keyword evidence="9 12" id="KW-0408">Iron</keyword>
<dbReference type="InterPro" id="IPR025660">
    <property type="entry name" value="Pept_his_AS"/>
</dbReference>
<evidence type="ECO:0000256" key="11">
    <source>
        <dbReference type="ARBA" id="ARBA00023157"/>
    </source>
</evidence>
<keyword evidence="5 12" id="KW-0479">Metal-binding</keyword>
<dbReference type="InterPro" id="IPR000668">
    <property type="entry name" value="Peptidase_C1A_C"/>
</dbReference>
<name>A0A8J5T3Y8_ZIZPA</name>
<dbReference type="PANTHER" id="PTHR19359:SF129">
    <property type="entry name" value="CYTOCHROME B5 ISOFORM B"/>
    <property type="match status" value="1"/>
</dbReference>
<dbReference type="InterPro" id="IPR001199">
    <property type="entry name" value="Cyt_B5-like_heme/steroid-bd"/>
</dbReference>
<evidence type="ECO:0000256" key="9">
    <source>
        <dbReference type="ARBA" id="ARBA00023004"/>
    </source>
</evidence>
<evidence type="ECO:0000256" key="7">
    <source>
        <dbReference type="ARBA" id="ARBA00022982"/>
    </source>
</evidence>
<accession>A0A8J5T3Y8</accession>
<evidence type="ECO:0000256" key="1">
    <source>
        <dbReference type="ARBA" id="ARBA00004131"/>
    </source>
</evidence>
<protein>
    <recommendedName>
        <fullName evidence="13">Cytochrome b5 heme-binding domain-containing protein</fullName>
    </recommendedName>
</protein>
<keyword evidence="10 12" id="KW-0472">Membrane</keyword>
<dbReference type="OrthoDB" id="65740at2759"/>
<sequence>MDDADVVTISGYEDVPRNNEQALLKALAHQPLSVAIDASAWTFQFYSGGVFFDGPCGTRLDHGVTAVGYGTGGSKSHDYITVKNSWGSQWGEKGYIRMRRGTGNRAGLCGINKMHGLLPNQDLTRSFFPKCGKLMNWWGLAYPPTKPKLTMTSGPCLTYSSPQSSRPLAPLLLCFSWRKTKMSKVFSLEEVAKHNSKDDCWLIIGGKVYNVTKFLEDHPGGDDVLLSSTAKDATDDFEDVGHSTTARAMMDEYYVGDIDATTIPMKVKYTPPKQPHYNQDKTPEFVIKILQFLIPLAILGLAVVVRIYTKSESA</sequence>
<keyword evidence="2" id="KW-0813">Transport</keyword>
<proteinExistence type="inferred from homology"/>
<comment type="similarity">
    <text evidence="12">Belongs to the cytochrome b5 family.</text>
</comment>
<dbReference type="InterPro" id="IPR025661">
    <property type="entry name" value="Pept_asp_AS"/>
</dbReference>
<evidence type="ECO:0000256" key="2">
    <source>
        <dbReference type="ARBA" id="ARBA00022448"/>
    </source>
</evidence>
<evidence type="ECO:0000313" key="14">
    <source>
        <dbReference type="EMBL" id="KAG8079169.1"/>
    </source>
</evidence>
<evidence type="ECO:0000259" key="13">
    <source>
        <dbReference type="PROSITE" id="PS50255"/>
    </source>
</evidence>
<feature type="domain" description="Cytochrome b5 heme-binding" evidence="13">
    <location>
        <begin position="183"/>
        <end position="259"/>
    </location>
</feature>
<dbReference type="GO" id="GO:0020037">
    <property type="term" value="F:heme binding"/>
    <property type="evidence" value="ECO:0007669"/>
    <property type="project" value="UniProtKB-UniRule"/>
</dbReference>
<evidence type="ECO:0000256" key="12">
    <source>
        <dbReference type="RuleBase" id="RU362121"/>
    </source>
</evidence>
<reference evidence="14" key="1">
    <citation type="journal article" date="2021" name="bioRxiv">
        <title>Whole Genome Assembly and Annotation of Northern Wild Rice, Zizania palustris L., Supports a Whole Genome Duplication in the Zizania Genus.</title>
        <authorList>
            <person name="Haas M."/>
            <person name="Kono T."/>
            <person name="Macchietto M."/>
            <person name="Millas R."/>
            <person name="McGilp L."/>
            <person name="Shao M."/>
            <person name="Duquette J."/>
            <person name="Hirsch C.N."/>
            <person name="Kimball J."/>
        </authorList>
    </citation>
    <scope>NUCLEOTIDE SEQUENCE</scope>
    <source>
        <tissue evidence="14">Fresh leaf tissue</tissue>
    </source>
</reference>
<evidence type="ECO:0000256" key="3">
    <source>
        <dbReference type="ARBA" id="ARBA00022617"/>
    </source>
</evidence>
<organism evidence="14 15">
    <name type="scientific">Zizania palustris</name>
    <name type="common">Northern wild rice</name>
    <dbReference type="NCBI Taxonomy" id="103762"/>
    <lineage>
        <taxon>Eukaryota</taxon>
        <taxon>Viridiplantae</taxon>
        <taxon>Streptophyta</taxon>
        <taxon>Embryophyta</taxon>
        <taxon>Tracheophyta</taxon>
        <taxon>Spermatophyta</taxon>
        <taxon>Magnoliopsida</taxon>
        <taxon>Liliopsida</taxon>
        <taxon>Poales</taxon>
        <taxon>Poaceae</taxon>
        <taxon>BOP clade</taxon>
        <taxon>Oryzoideae</taxon>
        <taxon>Oryzeae</taxon>
        <taxon>Zizaniinae</taxon>
        <taxon>Zizania</taxon>
    </lineage>
</organism>
<keyword evidence="8 12" id="KW-1133">Transmembrane helix</keyword>
<comment type="caution">
    <text evidence="14">The sequence shown here is derived from an EMBL/GenBank/DDBJ whole genome shotgun (WGS) entry which is preliminary data.</text>
</comment>
<dbReference type="FunFam" id="3.10.120.10:FF:000002">
    <property type="entry name" value="Cytochrome b5 type B"/>
    <property type="match status" value="1"/>
</dbReference>
<gene>
    <name evidence="14" type="ORF">GUJ93_ZPchr0007g3997</name>
</gene>
<feature type="transmembrane region" description="Helical" evidence="12">
    <location>
        <begin position="289"/>
        <end position="308"/>
    </location>
</feature>
<dbReference type="InterPro" id="IPR018506">
    <property type="entry name" value="Cyt_B5_heme-BS"/>
</dbReference>
<dbReference type="EMBL" id="JAAALK010000282">
    <property type="protein sequence ID" value="KAG8079169.1"/>
    <property type="molecule type" value="Genomic_DNA"/>
</dbReference>
<evidence type="ECO:0000256" key="5">
    <source>
        <dbReference type="ARBA" id="ARBA00022723"/>
    </source>
</evidence>
<keyword evidence="4 12" id="KW-0812">Transmembrane</keyword>
<keyword evidence="6" id="KW-0256">Endoplasmic reticulum</keyword>
<evidence type="ECO:0000256" key="8">
    <source>
        <dbReference type="ARBA" id="ARBA00022989"/>
    </source>
</evidence>
<dbReference type="AlphaFoldDB" id="A0A8J5T3Y8"/>
<dbReference type="PROSITE" id="PS00639">
    <property type="entry name" value="THIOL_PROTEASE_HIS"/>
    <property type="match status" value="1"/>
</dbReference>
<dbReference type="CDD" id="cd02248">
    <property type="entry name" value="Peptidase_C1A"/>
    <property type="match status" value="1"/>
</dbReference>
<keyword evidence="11" id="KW-1015">Disulfide bond</keyword>
<keyword evidence="15" id="KW-1185">Reference proteome</keyword>
<dbReference type="PROSITE" id="PS00191">
    <property type="entry name" value="CYTOCHROME_B5_1"/>
    <property type="match status" value="1"/>
</dbReference>
<dbReference type="GO" id="GO:0008234">
    <property type="term" value="F:cysteine-type peptidase activity"/>
    <property type="evidence" value="ECO:0007669"/>
    <property type="project" value="InterPro"/>
</dbReference>
<dbReference type="PROSITE" id="PS00640">
    <property type="entry name" value="THIOL_PROTEASE_ASN"/>
    <property type="match status" value="1"/>
</dbReference>
<reference evidence="14" key="2">
    <citation type="submission" date="2021-02" db="EMBL/GenBank/DDBJ databases">
        <authorList>
            <person name="Kimball J.A."/>
            <person name="Haas M.W."/>
            <person name="Macchietto M."/>
            <person name="Kono T."/>
            <person name="Duquette J."/>
            <person name="Shao M."/>
        </authorList>
    </citation>
    <scope>NUCLEOTIDE SEQUENCE</scope>
    <source>
        <tissue evidence="14">Fresh leaf tissue</tissue>
    </source>
</reference>
<dbReference type="Pfam" id="PF00112">
    <property type="entry name" value="Peptidase_C1"/>
    <property type="match status" value="1"/>
</dbReference>
<dbReference type="Proteomes" id="UP000729402">
    <property type="component" value="Unassembled WGS sequence"/>
</dbReference>
<dbReference type="SMART" id="SM01117">
    <property type="entry name" value="Cyt-b5"/>
    <property type="match status" value="1"/>
</dbReference>
<dbReference type="InterPro" id="IPR050668">
    <property type="entry name" value="Cytochrome_b5"/>
</dbReference>
<dbReference type="GO" id="GO:0006508">
    <property type="term" value="P:proteolysis"/>
    <property type="evidence" value="ECO:0007669"/>
    <property type="project" value="InterPro"/>
</dbReference>
<evidence type="ECO:0000256" key="4">
    <source>
        <dbReference type="ARBA" id="ARBA00022692"/>
    </source>
</evidence>
<dbReference type="PANTHER" id="PTHR19359">
    <property type="entry name" value="CYTOCHROME B5"/>
    <property type="match status" value="1"/>
</dbReference>
<evidence type="ECO:0000313" key="15">
    <source>
        <dbReference type="Proteomes" id="UP000729402"/>
    </source>
</evidence>
<dbReference type="GO" id="GO:0046872">
    <property type="term" value="F:metal ion binding"/>
    <property type="evidence" value="ECO:0007669"/>
    <property type="project" value="UniProtKB-UniRule"/>
</dbReference>
<comment type="subcellular location">
    <subcellularLocation>
        <location evidence="1">Endoplasmic reticulum membrane</location>
        <topology evidence="1">Single-pass membrane protein</topology>
        <orientation evidence="1">Cytoplasmic side</orientation>
    </subcellularLocation>
</comment>
<evidence type="ECO:0000256" key="6">
    <source>
        <dbReference type="ARBA" id="ARBA00022824"/>
    </source>
</evidence>
<evidence type="ECO:0000256" key="10">
    <source>
        <dbReference type="ARBA" id="ARBA00023136"/>
    </source>
</evidence>
<dbReference type="SMART" id="SM00645">
    <property type="entry name" value="Pept_C1"/>
    <property type="match status" value="1"/>
</dbReference>
<dbReference type="GO" id="GO:0005789">
    <property type="term" value="C:endoplasmic reticulum membrane"/>
    <property type="evidence" value="ECO:0007669"/>
    <property type="project" value="UniProtKB-SubCell"/>
</dbReference>
<dbReference type="PROSITE" id="PS50255">
    <property type="entry name" value="CYTOCHROME_B5_2"/>
    <property type="match status" value="1"/>
</dbReference>
<dbReference type="Pfam" id="PF00173">
    <property type="entry name" value="Cyt-b5"/>
    <property type="match status" value="1"/>
</dbReference>